<dbReference type="AlphaFoldDB" id="A0AAV4CAS2"/>
<proteinExistence type="predicted"/>
<dbReference type="EMBL" id="BLXT01006199">
    <property type="protein sequence ID" value="GFO29830.1"/>
    <property type="molecule type" value="Genomic_DNA"/>
</dbReference>
<protein>
    <submittedName>
        <fullName evidence="1">Uncharacterized protein</fullName>
    </submittedName>
</protein>
<reference evidence="1 2" key="1">
    <citation type="journal article" date="2021" name="Elife">
        <title>Chloroplast acquisition without the gene transfer in kleptoplastic sea slugs, Plakobranchus ocellatus.</title>
        <authorList>
            <person name="Maeda T."/>
            <person name="Takahashi S."/>
            <person name="Yoshida T."/>
            <person name="Shimamura S."/>
            <person name="Takaki Y."/>
            <person name="Nagai Y."/>
            <person name="Toyoda A."/>
            <person name="Suzuki Y."/>
            <person name="Arimoto A."/>
            <person name="Ishii H."/>
            <person name="Satoh N."/>
            <person name="Nishiyama T."/>
            <person name="Hasebe M."/>
            <person name="Maruyama T."/>
            <person name="Minagawa J."/>
            <person name="Obokata J."/>
            <person name="Shigenobu S."/>
        </authorList>
    </citation>
    <scope>NUCLEOTIDE SEQUENCE [LARGE SCALE GENOMIC DNA]</scope>
</reference>
<comment type="caution">
    <text evidence="1">The sequence shown here is derived from an EMBL/GenBank/DDBJ whole genome shotgun (WGS) entry which is preliminary data.</text>
</comment>
<gene>
    <name evidence="1" type="ORF">PoB_005633500</name>
</gene>
<evidence type="ECO:0000313" key="1">
    <source>
        <dbReference type="EMBL" id="GFO29830.1"/>
    </source>
</evidence>
<name>A0AAV4CAS2_9GAST</name>
<sequence>MPPGLHVAHLELLADTVGIHVAYTEPFAESARVSYGSPRAIFKNEDSLYLRQPLICRAYFIWNRHLHLKCFFLMHRLRDFFSLKPILLQFIRESKRNWHSESLVFFGAQDRSVVHESLQGRNVTSIAKVCWTRI</sequence>
<keyword evidence="2" id="KW-1185">Reference proteome</keyword>
<evidence type="ECO:0000313" key="2">
    <source>
        <dbReference type="Proteomes" id="UP000735302"/>
    </source>
</evidence>
<dbReference type="Proteomes" id="UP000735302">
    <property type="component" value="Unassembled WGS sequence"/>
</dbReference>
<accession>A0AAV4CAS2</accession>
<organism evidence="1 2">
    <name type="scientific">Plakobranchus ocellatus</name>
    <dbReference type="NCBI Taxonomy" id="259542"/>
    <lineage>
        <taxon>Eukaryota</taxon>
        <taxon>Metazoa</taxon>
        <taxon>Spiralia</taxon>
        <taxon>Lophotrochozoa</taxon>
        <taxon>Mollusca</taxon>
        <taxon>Gastropoda</taxon>
        <taxon>Heterobranchia</taxon>
        <taxon>Euthyneura</taxon>
        <taxon>Panpulmonata</taxon>
        <taxon>Sacoglossa</taxon>
        <taxon>Placobranchoidea</taxon>
        <taxon>Plakobranchidae</taxon>
        <taxon>Plakobranchus</taxon>
    </lineage>
</organism>